<keyword evidence="13" id="KW-1185">Reference proteome</keyword>
<dbReference type="Proteomes" id="UP000235114">
    <property type="component" value="Unassembled WGS sequence"/>
</dbReference>
<comment type="caution">
    <text evidence="10">The sequence shown here is derived from an EMBL/GenBank/DDBJ whole genome shotgun (WGS) entry which is preliminary data.</text>
</comment>
<evidence type="ECO:0000313" key="12">
    <source>
        <dbReference type="Proteomes" id="UP000234951"/>
    </source>
</evidence>
<dbReference type="PANTHER" id="PTHR34582:SF5">
    <property type="entry name" value="UPF0702 TRANSMEMBRANE PROTEIN YETF"/>
    <property type="match status" value="1"/>
</dbReference>
<evidence type="ECO:0000259" key="9">
    <source>
        <dbReference type="Pfam" id="PF20730"/>
    </source>
</evidence>
<dbReference type="InterPro" id="IPR023090">
    <property type="entry name" value="UPF0702_alpha/beta_dom_sf"/>
</dbReference>
<evidence type="ECO:0000256" key="2">
    <source>
        <dbReference type="ARBA" id="ARBA00006448"/>
    </source>
</evidence>
<proteinExistence type="inferred from homology"/>
<dbReference type="EMBL" id="PGVA01000028">
    <property type="protein sequence ID" value="PLR82062.1"/>
    <property type="molecule type" value="Genomic_DNA"/>
</dbReference>
<evidence type="ECO:0000313" key="11">
    <source>
        <dbReference type="EMBL" id="PLR98032.1"/>
    </source>
</evidence>
<reference evidence="11 13" key="2">
    <citation type="submission" date="2017-12" db="EMBL/GenBank/DDBJ databases">
        <title>Comparative Functional Genomics of Dry Heat Resistant strains isolated from the Viking Spacecraft.</title>
        <authorList>
            <person name="Seuylemezian A."/>
            <person name="Cooper K."/>
            <person name="Vaishampayan P."/>
        </authorList>
    </citation>
    <scope>NUCLEOTIDE SEQUENCE [LARGE SCALE GENOMIC DNA]</scope>
    <source>
        <strain evidence="11 13">ATCC 29669</strain>
    </source>
</reference>
<evidence type="ECO:0000256" key="4">
    <source>
        <dbReference type="ARBA" id="ARBA00022692"/>
    </source>
</evidence>
<gene>
    <name evidence="10" type="ORF">CU635_12895</name>
    <name evidence="11" type="ORF">CVD25_09445</name>
</gene>
<evidence type="ECO:0000256" key="5">
    <source>
        <dbReference type="ARBA" id="ARBA00022989"/>
    </source>
</evidence>
<comment type="subcellular location">
    <subcellularLocation>
        <location evidence="1">Cell membrane</location>
        <topology evidence="1">Multi-pass membrane protein</topology>
    </subcellularLocation>
</comment>
<dbReference type="OrthoDB" id="1076133at2"/>
<feature type="transmembrane region" description="Helical" evidence="7">
    <location>
        <begin position="58"/>
        <end position="78"/>
    </location>
</feature>
<keyword evidence="6 7" id="KW-0472">Membrane</keyword>
<evidence type="ECO:0000256" key="3">
    <source>
        <dbReference type="ARBA" id="ARBA00022475"/>
    </source>
</evidence>
<feature type="transmembrane region" description="Helical" evidence="7">
    <location>
        <begin position="6"/>
        <end position="25"/>
    </location>
</feature>
<dbReference type="EMBL" id="PGVD01000025">
    <property type="protein sequence ID" value="PLR98032.1"/>
    <property type="molecule type" value="Genomic_DNA"/>
</dbReference>
<dbReference type="InterPro" id="IPR007353">
    <property type="entry name" value="DUF421"/>
</dbReference>
<keyword evidence="5 7" id="KW-1133">Transmembrane helix</keyword>
<evidence type="ECO:0000256" key="6">
    <source>
        <dbReference type="ARBA" id="ARBA00023136"/>
    </source>
</evidence>
<dbReference type="Pfam" id="PF20730">
    <property type="entry name" value="YetF_N"/>
    <property type="match status" value="1"/>
</dbReference>
<evidence type="ECO:0000256" key="7">
    <source>
        <dbReference type="SAM" id="Phobius"/>
    </source>
</evidence>
<keyword evidence="3" id="KW-1003">Cell membrane</keyword>
<reference evidence="10 12" key="1">
    <citation type="submission" date="2017-11" db="EMBL/GenBank/DDBJ databases">
        <title>Comparitive Functional Genomics of Dry Heat Resistant strains isolated from the Viking Spacecraft.</title>
        <authorList>
            <person name="Seuylemezian A."/>
            <person name="Cooper K."/>
            <person name="Vaishampayan P."/>
        </authorList>
    </citation>
    <scope>NUCLEOTIDE SEQUENCE [LARGE SCALE GENOMIC DNA]</scope>
    <source>
        <strain evidence="10 12">M4.6</strain>
    </source>
</reference>
<evidence type="ECO:0000313" key="13">
    <source>
        <dbReference type="Proteomes" id="UP000235114"/>
    </source>
</evidence>
<feature type="domain" description="YetF C-terminal" evidence="8">
    <location>
        <begin position="81"/>
        <end position="213"/>
    </location>
</feature>
<feature type="domain" description="YetF-like N-terminal transmembrane" evidence="9">
    <location>
        <begin position="4"/>
        <end position="75"/>
    </location>
</feature>
<keyword evidence="4 7" id="KW-0812">Transmembrane</keyword>
<dbReference type="Gene3D" id="3.30.240.20">
    <property type="entry name" value="bsu07140 like domains"/>
    <property type="match status" value="2"/>
</dbReference>
<evidence type="ECO:0000313" key="10">
    <source>
        <dbReference type="EMBL" id="PLR82062.1"/>
    </source>
</evidence>
<evidence type="ECO:0000256" key="1">
    <source>
        <dbReference type="ARBA" id="ARBA00004651"/>
    </source>
</evidence>
<protein>
    <submittedName>
        <fullName evidence="10">DUF421 domain-containing protein</fullName>
    </submittedName>
</protein>
<organism evidence="10 12">
    <name type="scientific">Bacillus canaveralius</name>
    <dbReference type="NCBI Taxonomy" id="1403243"/>
    <lineage>
        <taxon>Bacteria</taxon>
        <taxon>Bacillati</taxon>
        <taxon>Bacillota</taxon>
        <taxon>Bacilli</taxon>
        <taxon>Bacillales</taxon>
        <taxon>Bacillaceae</taxon>
        <taxon>Bacillus</taxon>
    </lineage>
</organism>
<dbReference type="RefSeq" id="WP_101577778.1">
    <property type="nucleotide sequence ID" value="NZ_PGVA01000028.1"/>
</dbReference>
<accession>A0A2N5GKM8</accession>
<sequence length="228" mass="25890">MQFFHIFIELVVGYIALFLITKLLGKTQITQITTFDFISALVLGELVGNAFYDEKIGLIEILFAIAIWGMLIFGTEILTQKKKGVRGLLEGNPSIVVRKGQIDYNQLRKNHLDINQLQHLLRKKDTFTIRECEYAILETDGSISVLKKPPFQTPTTQDLKLPLHEVHLPVTLILDGEIVYDNLQSIGWNEKDLEAEIEKAGVLSAKEVLYAEWLKGKPLHIQTYKSSP</sequence>
<dbReference type="GO" id="GO:0005886">
    <property type="term" value="C:plasma membrane"/>
    <property type="evidence" value="ECO:0007669"/>
    <property type="project" value="UniProtKB-SubCell"/>
</dbReference>
<dbReference type="Pfam" id="PF04239">
    <property type="entry name" value="DUF421"/>
    <property type="match status" value="1"/>
</dbReference>
<dbReference type="Proteomes" id="UP000234951">
    <property type="component" value="Unassembled WGS sequence"/>
</dbReference>
<dbReference type="AlphaFoldDB" id="A0A2N5GKM8"/>
<dbReference type="PANTHER" id="PTHR34582">
    <property type="entry name" value="UPF0702 TRANSMEMBRANE PROTEIN YCAP"/>
    <property type="match status" value="1"/>
</dbReference>
<evidence type="ECO:0000259" key="8">
    <source>
        <dbReference type="Pfam" id="PF04239"/>
    </source>
</evidence>
<dbReference type="InterPro" id="IPR048454">
    <property type="entry name" value="YetF_N"/>
</dbReference>
<name>A0A2N5GKM8_9BACI</name>
<comment type="similarity">
    <text evidence="2">Belongs to the UPF0702 family.</text>
</comment>